<gene>
    <name evidence="4" type="ORF">AKJ09_04667</name>
</gene>
<dbReference type="Pfam" id="PF09967">
    <property type="entry name" value="DUF2201"/>
    <property type="match status" value="1"/>
</dbReference>
<dbReference type="Proteomes" id="UP000064967">
    <property type="component" value="Chromosome"/>
</dbReference>
<dbReference type="InterPro" id="IPR018698">
    <property type="entry name" value="VWA-like_dom"/>
</dbReference>
<reference evidence="4 5" key="1">
    <citation type="submission" date="2015-08" db="EMBL/GenBank/DDBJ databases">
        <authorList>
            <person name="Babu N.S."/>
            <person name="Beckwith C.J."/>
            <person name="Beseler K.G."/>
            <person name="Brison A."/>
            <person name="Carone J.V."/>
            <person name="Caskin T.P."/>
            <person name="Diamond M."/>
            <person name="Durham M.E."/>
            <person name="Foxe J.M."/>
            <person name="Go M."/>
            <person name="Henderson B.A."/>
            <person name="Jones I.B."/>
            <person name="McGettigan J.A."/>
            <person name="Micheletti S.J."/>
            <person name="Nasrallah M.E."/>
            <person name="Ortiz D."/>
            <person name="Piller C.R."/>
            <person name="Privatt S.R."/>
            <person name="Schneider S.L."/>
            <person name="Sharp S."/>
            <person name="Smith T.C."/>
            <person name="Stanton J.D."/>
            <person name="Ullery H.E."/>
            <person name="Wilson R.J."/>
            <person name="Serrano M.G."/>
            <person name="Buck G."/>
            <person name="Lee V."/>
            <person name="Wang Y."/>
            <person name="Carvalho R."/>
            <person name="Voegtly L."/>
            <person name="Shi R."/>
            <person name="Duckworth R."/>
            <person name="Johnson A."/>
            <person name="Loviza R."/>
            <person name="Walstead R."/>
            <person name="Shah Z."/>
            <person name="Kiflezghi M."/>
            <person name="Wade K."/>
            <person name="Ball S.L."/>
            <person name="Bradley K.W."/>
            <person name="Asai D.J."/>
            <person name="Bowman C.A."/>
            <person name="Russell D.A."/>
            <person name="Pope W.H."/>
            <person name="Jacobs-Sera D."/>
            <person name="Hendrix R.W."/>
            <person name="Hatfull G.F."/>
        </authorList>
    </citation>
    <scope>NUCLEOTIDE SEQUENCE [LARGE SCALE GENOMIC DNA]</scope>
    <source>
        <strain evidence="4 5">DSM 27648</strain>
    </source>
</reference>
<dbReference type="RefSeq" id="WP_240488543.1">
    <property type="nucleotide sequence ID" value="NZ_CP012333.1"/>
</dbReference>
<proteinExistence type="predicted"/>
<evidence type="ECO:0008006" key="6">
    <source>
        <dbReference type="Google" id="ProtNLM"/>
    </source>
</evidence>
<evidence type="ECO:0000256" key="1">
    <source>
        <dbReference type="SAM" id="MobiDB-lite"/>
    </source>
</evidence>
<feature type="region of interest" description="Disordered" evidence="1">
    <location>
        <begin position="1"/>
        <end position="34"/>
    </location>
</feature>
<dbReference type="STRING" id="1391654.AKJ09_04667"/>
<feature type="domain" description="Putative metallopeptidase" evidence="3">
    <location>
        <begin position="65"/>
        <end position="305"/>
    </location>
</feature>
<dbReference type="Pfam" id="PF13203">
    <property type="entry name" value="DUF2201_N"/>
    <property type="match status" value="1"/>
</dbReference>
<dbReference type="KEGG" id="llu:AKJ09_04667"/>
<dbReference type="PANTHER" id="PTHR38730">
    <property type="entry name" value="SLL7028 PROTEIN"/>
    <property type="match status" value="1"/>
</dbReference>
<evidence type="ECO:0000259" key="2">
    <source>
        <dbReference type="Pfam" id="PF09967"/>
    </source>
</evidence>
<feature type="domain" description="VWA-like" evidence="2">
    <location>
        <begin position="328"/>
        <end position="444"/>
    </location>
</feature>
<dbReference type="EMBL" id="CP012333">
    <property type="protein sequence ID" value="AKU98003.1"/>
    <property type="molecule type" value="Genomic_DNA"/>
</dbReference>
<dbReference type="AlphaFoldDB" id="A0A0K1PWU8"/>
<sequence>MSKPRAGSGKADPKGSSRSKFFPPLEREEPETAPLVTLPERASKSEIAAWLDAFVRDPGFLEAYPYYAAILAKISPVADPSVKRMALSLHDGRFFLHVNVDSFMAEPHFLRGVLLHEVHHLVLGHLTHPKFAECEEPELMDLAIEMSANEYIEEALPPHVNFRAYAAAGLRPGQSTMERYELLVTHLRNTGARPKPSAGEQASGTIDEHRFLRRGDESPGGVSQNALLVSRAASELPPPPKEDTETRGGMRRWLVAGRSPGRLVEELADTLIAPESFIDWREALKMFVARARAPVHTWSRPSRRFPERIYEVPGRTWAPRPSDDPSLLVAIDTSLSMTRPELDEIARQLALLSERAHLTIAECDVEITRTYPFARTLDHVVGRGGTDLRPVFEPNYLAAQRVDGVVYFTDGEGPFPESPPPLPVLWILTKPHAFRCPWGERAWLKRRPRF</sequence>
<organism evidence="4 5">
    <name type="scientific">Labilithrix luteola</name>
    <dbReference type="NCBI Taxonomy" id="1391654"/>
    <lineage>
        <taxon>Bacteria</taxon>
        <taxon>Pseudomonadati</taxon>
        <taxon>Myxococcota</taxon>
        <taxon>Polyangia</taxon>
        <taxon>Polyangiales</taxon>
        <taxon>Labilitrichaceae</taxon>
        <taxon>Labilithrix</taxon>
    </lineage>
</organism>
<dbReference type="InterPro" id="IPR025154">
    <property type="entry name" value="Put_metallopeptidase_dom"/>
</dbReference>
<protein>
    <recommendedName>
        <fullName evidence="6">VWA-like domain-containing protein</fullName>
    </recommendedName>
</protein>
<dbReference type="PANTHER" id="PTHR38730:SF1">
    <property type="entry name" value="SLL7028 PROTEIN"/>
    <property type="match status" value="1"/>
</dbReference>
<evidence type="ECO:0000313" key="4">
    <source>
        <dbReference type="EMBL" id="AKU98003.1"/>
    </source>
</evidence>
<evidence type="ECO:0000259" key="3">
    <source>
        <dbReference type="Pfam" id="PF13203"/>
    </source>
</evidence>
<keyword evidence="5" id="KW-1185">Reference proteome</keyword>
<evidence type="ECO:0000313" key="5">
    <source>
        <dbReference type="Proteomes" id="UP000064967"/>
    </source>
</evidence>
<accession>A0A0K1PWU8</accession>
<name>A0A0K1PWU8_9BACT</name>